<reference evidence="2 3" key="1">
    <citation type="submission" date="2020-07" db="EMBL/GenBank/DDBJ databases">
        <title>Comparative genomics of pyrophilous fungi reveals a link between fire events and developmental genes.</title>
        <authorList>
            <consortium name="DOE Joint Genome Institute"/>
            <person name="Steindorff A.S."/>
            <person name="Carver A."/>
            <person name="Calhoun S."/>
            <person name="Stillman K."/>
            <person name="Liu H."/>
            <person name="Lipzen A."/>
            <person name="Pangilinan J."/>
            <person name="Labutti K."/>
            <person name="Bruns T.D."/>
            <person name="Grigoriev I.V."/>
        </authorList>
    </citation>
    <scope>NUCLEOTIDE SEQUENCE [LARGE SCALE GENOMIC DNA]</scope>
    <source>
        <strain evidence="2 3">CBS 144469</strain>
    </source>
</reference>
<dbReference type="AlphaFoldDB" id="A0A8H6I2F3"/>
<feature type="region of interest" description="Disordered" evidence="1">
    <location>
        <begin position="1"/>
        <end position="100"/>
    </location>
</feature>
<feature type="compositionally biased region" description="Polar residues" evidence="1">
    <location>
        <begin position="25"/>
        <end position="69"/>
    </location>
</feature>
<keyword evidence="3" id="KW-1185">Reference proteome</keyword>
<evidence type="ECO:0000313" key="2">
    <source>
        <dbReference type="EMBL" id="KAF6757678.1"/>
    </source>
</evidence>
<comment type="caution">
    <text evidence="2">The sequence shown here is derived from an EMBL/GenBank/DDBJ whole genome shotgun (WGS) entry which is preliminary data.</text>
</comment>
<evidence type="ECO:0000256" key="1">
    <source>
        <dbReference type="SAM" id="MobiDB-lite"/>
    </source>
</evidence>
<protein>
    <submittedName>
        <fullName evidence="2">Uncharacterized protein</fullName>
    </submittedName>
</protein>
<sequence length="100" mass="10377">MGLGQNQMLRQVGGSAMPPSMSGDEPSQNPGMSSLSQPSIGQQHNAMGLGQNQMQHSFANGVGMSNSQPPHGLSSRLFAPTAERDGHGLRPGVTGRTPQP</sequence>
<dbReference type="EMBL" id="JACGCI010000021">
    <property type="protein sequence ID" value="KAF6757678.1"/>
    <property type="molecule type" value="Genomic_DNA"/>
</dbReference>
<name>A0A8H6I2F3_9AGAR</name>
<proteinExistence type="predicted"/>
<dbReference type="Proteomes" id="UP000521943">
    <property type="component" value="Unassembled WGS sequence"/>
</dbReference>
<evidence type="ECO:0000313" key="3">
    <source>
        <dbReference type="Proteomes" id="UP000521943"/>
    </source>
</evidence>
<organism evidence="2 3">
    <name type="scientific">Ephemerocybe angulata</name>
    <dbReference type="NCBI Taxonomy" id="980116"/>
    <lineage>
        <taxon>Eukaryota</taxon>
        <taxon>Fungi</taxon>
        <taxon>Dikarya</taxon>
        <taxon>Basidiomycota</taxon>
        <taxon>Agaricomycotina</taxon>
        <taxon>Agaricomycetes</taxon>
        <taxon>Agaricomycetidae</taxon>
        <taxon>Agaricales</taxon>
        <taxon>Agaricineae</taxon>
        <taxon>Psathyrellaceae</taxon>
        <taxon>Ephemerocybe</taxon>
    </lineage>
</organism>
<accession>A0A8H6I2F3</accession>
<gene>
    <name evidence="2" type="ORF">DFP72DRAFT_1065470</name>
</gene>